<organism evidence="2 3">
    <name type="scientific">Trypanosoma rangeli</name>
    <dbReference type="NCBI Taxonomy" id="5698"/>
    <lineage>
        <taxon>Eukaryota</taxon>
        <taxon>Discoba</taxon>
        <taxon>Euglenozoa</taxon>
        <taxon>Kinetoplastea</taxon>
        <taxon>Metakinetoplastina</taxon>
        <taxon>Trypanosomatida</taxon>
        <taxon>Trypanosomatidae</taxon>
        <taxon>Trypanosoma</taxon>
        <taxon>Herpetosoma</taxon>
    </lineage>
</organism>
<keyword evidence="3" id="KW-1185">Reference proteome</keyword>
<evidence type="ECO:0000313" key="3">
    <source>
        <dbReference type="Proteomes" id="UP000283634"/>
    </source>
</evidence>
<comment type="caution">
    <text evidence="2">The sequence shown here is derived from an EMBL/GenBank/DDBJ whole genome shotgun (WGS) entry which is preliminary data.</text>
</comment>
<gene>
    <name evidence="2" type="ORF">TraAM80_01344</name>
</gene>
<name>A0A3S5ISE3_TRYRA</name>
<evidence type="ECO:0000313" key="2">
    <source>
        <dbReference type="EMBL" id="RNF10802.1"/>
    </source>
</evidence>
<feature type="compositionally biased region" description="Basic residues" evidence="1">
    <location>
        <begin position="288"/>
        <end position="298"/>
    </location>
</feature>
<keyword evidence="2" id="KW-0449">Lipoprotein</keyword>
<feature type="region of interest" description="Disordered" evidence="1">
    <location>
        <begin position="272"/>
        <end position="298"/>
    </location>
</feature>
<dbReference type="AlphaFoldDB" id="A0A3S5ISE3"/>
<feature type="compositionally biased region" description="Basic and acidic residues" evidence="1">
    <location>
        <begin position="272"/>
        <end position="281"/>
    </location>
</feature>
<dbReference type="Proteomes" id="UP000283634">
    <property type="component" value="Unassembled WGS sequence"/>
</dbReference>
<sequence length="316" mass="35838">AAEAIKLPCAPPCNGADLGNLSDIDAVGDLRSVLDSSITTHFTEKGINCFVSSLDKFFFNSKRFMEDAEFFTGLNLNWTRYVKYLALYAHIQRVKQPDMYQQRMREYESVVQNNSLVSPDAYLPKPKDADKIFAMPSQRQRSRPFFRRGASNLRAGSAETSQYGNMESTRLDSSTFARGTGTGCRLQQQQMPTSEPIPTMGISLLLYSHRTLHAKYYQTLALLGIENIDIGWEGTHASVEATMRAWQLLYDEVYVKDVQGAFYLSEEPSSLRETNEGRELQQNEVVPPRRRNLSKRSSRSQRRAVICTADGEQLIF</sequence>
<dbReference type="OrthoDB" id="10615727at2759"/>
<dbReference type="EMBL" id="MKGL01000026">
    <property type="protein sequence ID" value="RNF10802.1"/>
    <property type="molecule type" value="Genomic_DNA"/>
</dbReference>
<dbReference type="GeneID" id="40325277"/>
<accession>A0A3S5ISE3</accession>
<dbReference type="VEuPathDB" id="TriTrypDB:TRSC58_00799"/>
<feature type="non-terminal residue" evidence="2">
    <location>
        <position position="1"/>
    </location>
</feature>
<reference evidence="2 3" key="1">
    <citation type="journal article" date="2018" name="BMC Genomics">
        <title>Genomic comparison of Trypanosoma conorhini and Trypanosoma rangeli to Trypanosoma cruzi strains of high and low virulence.</title>
        <authorList>
            <person name="Bradwell K.R."/>
            <person name="Koparde V.N."/>
            <person name="Matveyev A.V."/>
            <person name="Serrano M.G."/>
            <person name="Alves J.M."/>
            <person name="Parikh H."/>
            <person name="Huang B."/>
            <person name="Lee V."/>
            <person name="Espinosa-Alvarez O."/>
            <person name="Ortiz P.A."/>
            <person name="Costa-Martins A.G."/>
            <person name="Teixeira M.M."/>
            <person name="Buck G.A."/>
        </authorList>
    </citation>
    <scope>NUCLEOTIDE SEQUENCE [LARGE SCALE GENOMIC DNA]</scope>
    <source>
        <strain evidence="2 3">AM80</strain>
    </source>
</reference>
<proteinExistence type="predicted"/>
<protein>
    <submittedName>
        <fullName evidence="2">Lipoprotein</fullName>
    </submittedName>
</protein>
<dbReference type="RefSeq" id="XP_029241778.1">
    <property type="nucleotide sequence ID" value="XM_029378394.1"/>
</dbReference>
<evidence type="ECO:0000256" key="1">
    <source>
        <dbReference type="SAM" id="MobiDB-lite"/>
    </source>
</evidence>